<dbReference type="GO" id="GO:0016491">
    <property type="term" value="F:oxidoreductase activity"/>
    <property type="evidence" value="ECO:0007669"/>
    <property type="project" value="TreeGrafter"/>
</dbReference>
<dbReference type="Gene3D" id="1.25.10.10">
    <property type="entry name" value="Leucine-rich Repeat Variant"/>
    <property type="match status" value="2"/>
</dbReference>
<dbReference type="AlphaFoldDB" id="A0A812VFR0"/>
<dbReference type="SMART" id="SM00567">
    <property type="entry name" value="EZ_HEAT"/>
    <property type="match status" value="4"/>
</dbReference>
<dbReference type="Pfam" id="PF13646">
    <property type="entry name" value="HEAT_2"/>
    <property type="match status" value="1"/>
</dbReference>
<protein>
    <submittedName>
        <fullName evidence="2">Uncharacterized protein</fullName>
    </submittedName>
</protein>
<dbReference type="SUPFAM" id="SSF48371">
    <property type="entry name" value="ARM repeat"/>
    <property type="match status" value="1"/>
</dbReference>
<evidence type="ECO:0000313" key="3">
    <source>
        <dbReference type="Proteomes" id="UP000604046"/>
    </source>
</evidence>
<dbReference type="Proteomes" id="UP000604046">
    <property type="component" value="Unassembled WGS sequence"/>
</dbReference>
<dbReference type="PANTHER" id="PTHR12697">
    <property type="entry name" value="PBS LYASE HEAT-LIKE PROTEIN"/>
    <property type="match status" value="1"/>
</dbReference>
<feature type="compositionally biased region" description="Low complexity" evidence="1">
    <location>
        <begin position="16"/>
        <end position="48"/>
    </location>
</feature>
<organism evidence="2 3">
    <name type="scientific">Symbiodinium natans</name>
    <dbReference type="NCBI Taxonomy" id="878477"/>
    <lineage>
        <taxon>Eukaryota</taxon>
        <taxon>Sar</taxon>
        <taxon>Alveolata</taxon>
        <taxon>Dinophyceae</taxon>
        <taxon>Suessiales</taxon>
        <taxon>Symbiodiniaceae</taxon>
        <taxon>Symbiodinium</taxon>
    </lineage>
</organism>
<accession>A0A812VFR0</accession>
<keyword evidence="3" id="KW-1185">Reference proteome</keyword>
<dbReference type="OrthoDB" id="10671193at2759"/>
<proteinExistence type="predicted"/>
<sequence>MMSKWRSPNRRVGVSRTARAPVGAPAGATPAGATPAGPTPAGATPARASWKHWRTHHSSFTHARRARLAFRVEQSLFLNDWTMPRKGTAKYLQTYLVHTFPNILQACLSLSLSPFYAFRQELLAQRSPFAAEAAEAAEGAEGAEAAEGLRIAAVAYPDSDLEGMLLQELVAGELPPSWWRRCKEAAKRKALLMALRVGNMQAVYAMQPESTCFRAELECFEPDASFLSEALRELWADAEDAHCRSARMKGLRSEVADATARAWKGDRCAASVAWLLQRGAPAAVLLPEEPGPAALAVRLRGLRLLQDLGEQAAPAATAVAGCLRDPEVHGRRAAAEALACLGAVAGQAPRAVPRLLRLLEQEANPQCRESAARALGSLGPEGRQAAESALRHPDLDVRGLACTALEACLTQATQATQALLSWLQDGGAPEAPLRARAVQALGRLGDSRALPLLVAFAADPDPSVREASLLALGAGACSSCEWDLVLPTLAAALDDAEDSVREAAARALAREEPEKKKCRSCP</sequence>
<feature type="region of interest" description="Disordered" evidence="1">
    <location>
        <begin position="1"/>
        <end position="50"/>
    </location>
</feature>
<dbReference type="PANTHER" id="PTHR12697:SF38">
    <property type="entry name" value="PBS LYASE HEAT DOMAIN PROTEIN REPEAT-CONTAINING PROTEIN"/>
    <property type="match status" value="1"/>
</dbReference>
<comment type="caution">
    <text evidence="2">The sequence shown here is derived from an EMBL/GenBank/DDBJ whole genome shotgun (WGS) entry which is preliminary data.</text>
</comment>
<reference evidence="2" key="1">
    <citation type="submission" date="2021-02" db="EMBL/GenBank/DDBJ databases">
        <authorList>
            <person name="Dougan E. K."/>
            <person name="Rhodes N."/>
            <person name="Thang M."/>
            <person name="Chan C."/>
        </authorList>
    </citation>
    <scope>NUCLEOTIDE SEQUENCE</scope>
</reference>
<dbReference type="InterPro" id="IPR004155">
    <property type="entry name" value="PBS_lyase_HEAT"/>
</dbReference>
<evidence type="ECO:0000256" key="1">
    <source>
        <dbReference type="SAM" id="MobiDB-lite"/>
    </source>
</evidence>
<name>A0A812VFR0_9DINO</name>
<dbReference type="InterPro" id="IPR016024">
    <property type="entry name" value="ARM-type_fold"/>
</dbReference>
<dbReference type="EMBL" id="CAJNDS010002853">
    <property type="protein sequence ID" value="CAE7620018.1"/>
    <property type="molecule type" value="Genomic_DNA"/>
</dbReference>
<gene>
    <name evidence="2" type="ORF">SNAT2548_LOCUS35239</name>
</gene>
<dbReference type="InterPro" id="IPR011989">
    <property type="entry name" value="ARM-like"/>
</dbReference>
<evidence type="ECO:0000313" key="2">
    <source>
        <dbReference type="EMBL" id="CAE7620018.1"/>
    </source>
</evidence>